<dbReference type="InterPro" id="IPR002078">
    <property type="entry name" value="Sigma_54_int"/>
</dbReference>
<dbReference type="Proteomes" id="UP000003157">
    <property type="component" value="Unassembled WGS sequence"/>
</dbReference>
<keyword evidence="3" id="KW-0067">ATP-binding</keyword>
<dbReference type="SUPFAM" id="SSF52540">
    <property type="entry name" value="P-loop containing nucleoside triphosphate hydrolases"/>
    <property type="match status" value="1"/>
</dbReference>
<dbReference type="Gene3D" id="3.40.50.300">
    <property type="entry name" value="P-loop containing nucleotide triphosphate hydrolases"/>
    <property type="match status" value="1"/>
</dbReference>
<evidence type="ECO:0000256" key="1">
    <source>
        <dbReference type="ARBA" id="ARBA00022679"/>
    </source>
</evidence>
<dbReference type="InterPro" id="IPR036634">
    <property type="entry name" value="PRD_sf"/>
</dbReference>
<dbReference type="GeneID" id="78231250"/>
<proteinExistence type="predicted"/>
<dbReference type="GO" id="GO:0016020">
    <property type="term" value="C:membrane"/>
    <property type="evidence" value="ECO:0007669"/>
    <property type="project" value="InterPro"/>
</dbReference>
<dbReference type="AlphaFoldDB" id="E7GA60"/>
<evidence type="ECO:0000256" key="2">
    <source>
        <dbReference type="ARBA" id="ARBA00022741"/>
    </source>
</evidence>
<dbReference type="eggNOG" id="COG1221">
    <property type="taxonomic scope" value="Bacteria"/>
</dbReference>
<dbReference type="InterPro" id="IPR004701">
    <property type="entry name" value="PTS_EIIA_man-typ"/>
</dbReference>
<keyword evidence="8" id="KW-1185">Reference proteome</keyword>
<evidence type="ECO:0000256" key="3">
    <source>
        <dbReference type="ARBA" id="ARBA00022840"/>
    </source>
</evidence>
<feature type="domain" description="PTS EIIA type-4" evidence="5">
    <location>
        <begin position="550"/>
        <end position="676"/>
    </location>
</feature>
<dbReference type="HOGENOM" id="CLU_014204_1_0_9"/>
<dbReference type="Gene3D" id="1.10.1790.10">
    <property type="entry name" value="PRD domain"/>
    <property type="match status" value="1"/>
</dbReference>
<dbReference type="Gene3D" id="3.40.50.510">
    <property type="entry name" value="Phosphotransferase system, mannose-type IIA component"/>
    <property type="match status" value="1"/>
</dbReference>
<dbReference type="Pfam" id="PF03610">
    <property type="entry name" value="EIIA-man"/>
    <property type="match status" value="1"/>
</dbReference>
<comment type="caution">
    <text evidence="7">The sequence shown here is derived from an EMBL/GenBank/DDBJ whole genome shotgun (WGS) entry which is preliminary data.</text>
</comment>
<keyword evidence="1" id="KW-0808">Transferase</keyword>
<dbReference type="PANTHER" id="PTHR32071">
    <property type="entry name" value="TRANSCRIPTIONAL REGULATORY PROTEIN"/>
    <property type="match status" value="1"/>
</dbReference>
<gene>
    <name evidence="7" type="ORF">HMPREF9488_01650</name>
</gene>
<dbReference type="RefSeq" id="WP_008788758.1">
    <property type="nucleotide sequence ID" value="NZ_AKCB01000003.1"/>
</dbReference>
<feature type="domain" description="Sigma-54 factor interaction" evidence="4">
    <location>
        <begin position="108"/>
        <end position="333"/>
    </location>
</feature>
<dbReference type="PROSITE" id="PS50045">
    <property type="entry name" value="SIGMA54_INTERACT_4"/>
    <property type="match status" value="1"/>
</dbReference>
<reference evidence="7 8" key="1">
    <citation type="submission" date="2010-12" db="EMBL/GenBank/DDBJ databases">
        <title>The Genome Sequence of Coprobacillus sp. strain 29_1.</title>
        <authorList>
            <consortium name="The Broad Institute Genome Sequencing Platform"/>
            <person name="Earl A."/>
            <person name="Ward D."/>
            <person name="Feldgarden M."/>
            <person name="Gevers D."/>
            <person name="Daigneault M."/>
            <person name="Sibley C.D."/>
            <person name="White A."/>
            <person name="Strauss J."/>
            <person name="Allen-Vercoe E."/>
            <person name="Young S.K."/>
            <person name="Zeng Q."/>
            <person name="Gargeya S."/>
            <person name="Fitzgerald M."/>
            <person name="Haas B."/>
            <person name="Abouelleil A."/>
            <person name="Alvarado L."/>
            <person name="Arachchi H.M."/>
            <person name="Berlin A."/>
            <person name="Brown A."/>
            <person name="Chapman S.B."/>
            <person name="Chen Z."/>
            <person name="Dunbar C."/>
            <person name="Freedman E."/>
            <person name="Gearin G."/>
            <person name="Gellesch M."/>
            <person name="Goldberg J."/>
            <person name="Griggs A."/>
            <person name="Gujja S."/>
            <person name="Heilman E."/>
            <person name="Heiman D."/>
            <person name="Howarth C."/>
            <person name="Larson L."/>
            <person name="Lui A."/>
            <person name="MacDonald P.J.P."/>
            <person name="Mehta T."/>
            <person name="Montmayeur A."/>
            <person name="Murphy C."/>
            <person name="Neiman D."/>
            <person name="Pearson M."/>
            <person name="Priest M."/>
            <person name="Roberts A."/>
            <person name="Saif S."/>
            <person name="Shea T."/>
            <person name="Shenoy N."/>
            <person name="Sisk P."/>
            <person name="Stolte C."/>
            <person name="Sykes S."/>
            <person name="White J."/>
            <person name="Yandava C."/>
            <person name="Nusbaum C."/>
            <person name="Birren B."/>
        </authorList>
    </citation>
    <scope>NUCLEOTIDE SEQUENCE [LARGE SCALE GENOMIC DNA]</scope>
    <source>
        <strain evidence="7 8">29_1</strain>
    </source>
</reference>
<dbReference type="OrthoDB" id="9765164at2"/>
<keyword evidence="2" id="KW-0547">Nucleotide-binding</keyword>
<dbReference type="EMBL" id="ADKX01000030">
    <property type="protein sequence ID" value="EFW05068.1"/>
    <property type="molecule type" value="Genomic_DNA"/>
</dbReference>
<dbReference type="Pfam" id="PF00874">
    <property type="entry name" value="PRD"/>
    <property type="match status" value="1"/>
</dbReference>
<evidence type="ECO:0000259" key="4">
    <source>
        <dbReference type="PROSITE" id="PS50045"/>
    </source>
</evidence>
<name>E7GA60_9FIRM</name>
<dbReference type="SUPFAM" id="SSF53062">
    <property type="entry name" value="PTS system fructose IIA component-like"/>
    <property type="match status" value="1"/>
</dbReference>
<evidence type="ECO:0000313" key="8">
    <source>
        <dbReference type="Proteomes" id="UP000003157"/>
    </source>
</evidence>
<evidence type="ECO:0000313" key="7">
    <source>
        <dbReference type="EMBL" id="EFW05068.1"/>
    </source>
</evidence>
<dbReference type="PROSITE" id="PS51096">
    <property type="entry name" value="PTS_EIIA_TYPE_4"/>
    <property type="match status" value="1"/>
</dbReference>
<evidence type="ECO:0000259" key="6">
    <source>
        <dbReference type="PROSITE" id="PS51372"/>
    </source>
</evidence>
<dbReference type="PANTHER" id="PTHR32071:SF38">
    <property type="entry name" value="PSP OPERON TRANSCRIPTIONAL ACTIVATOR"/>
    <property type="match status" value="1"/>
</dbReference>
<protein>
    <recommendedName>
        <fullName evidence="9">PRD domain-containing protein</fullName>
    </recommendedName>
</protein>
<dbReference type="GO" id="GO:0016740">
    <property type="term" value="F:transferase activity"/>
    <property type="evidence" value="ECO:0007669"/>
    <property type="project" value="UniProtKB-KW"/>
</dbReference>
<dbReference type="PROSITE" id="PS51372">
    <property type="entry name" value="PRD_2"/>
    <property type="match status" value="1"/>
</dbReference>
<dbReference type="STRING" id="100884.GCA_000269565_03492"/>
<feature type="domain" description="PRD" evidence="6">
    <location>
        <begin position="805"/>
        <end position="910"/>
    </location>
</feature>
<sequence length="916" mass="106846">MITTRDEIIDYMEMCTQTRKDKDIETFSANHVADELKISRSLASQYLNELFKEKCLIKVLTRPVLFFHRNTLEQQGGFVFQQLDFLSLNELQAYLQNHSRQDYAFEDIIGAYGSLKGIIDNFKACMKYPTRGLPLVLIGEKGTGRKNLIRAVYKYMLSQNIIETHSQLIVIDMADLQNKDDILDILFGNSQKKDTYPSQILQSQNGMVYIRNAQYLSLPLIQKIIRYFSPECSDDDLYALCFESTARIVLEATMNHEQQLDMFQDIPIICTMPTLYERYNEEKEAYIYRYFQSESRKIGKKIIVSTNVMGKLMAYQYTDNIDGLENIIQIICANANADHHQEDHLKIYTYHLPAPLLSVESHDMNEYKNELSFIDVQNYQQGQENQQVEKIFDSLLQDTEKFFMSNDGQLDEFMNVIKRRYHQYFEYLQFNKRFDQKQIRHIELSINDIIDTIFENYNVNEPTNFTSLISKSIYFIKENRSFMNTWFTTHHQKIHELSLFIQQSFKNEYEMIECIHLYIYDSLGIKFDEINKTIFTVLLADYIRGIVKKKCLGIIVSHGYSTATSISDAVNTMIGRHVFDSIDMPIETTTHEIVEKIKQYLVRVVTKNDLLVMVDMGSLQDIGESLIAVAQSDIGVINHVSTGLALEAGYLILRNESLKHILEKINDISQTSYRLIENTKRKPAIIFTSENGVNTARRLSELFIRSLPKNIDVDILTYDYFELMDSIQQTDVFEKKNILFIFGVSDPKIPEISFVSLEDIMSMNKVDELYRDFSNYLTAHEINEFKRNLMKNFSLENVMKHLTILEPTRLIESVSESIEKLQKLLNVEFSNQTIMGLYIHISCLIERLVTKEALDYGDVTKFALEHADFISHMKTSFENIFRNYGIDLPLSEMSYLYDYISIDSPNHITRQKRGLL</sequence>
<evidence type="ECO:0000259" key="5">
    <source>
        <dbReference type="PROSITE" id="PS51096"/>
    </source>
</evidence>
<organism evidence="7 8">
    <name type="scientific">Coprobacillus cateniformis</name>
    <dbReference type="NCBI Taxonomy" id="100884"/>
    <lineage>
        <taxon>Bacteria</taxon>
        <taxon>Bacillati</taxon>
        <taxon>Bacillota</taxon>
        <taxon>Erysipelotrichia</taxon>
        <taxon>Erysipelotrichales</taxon>
        <taxon>Coprobacillaceae</taxon>
        <taxon>Coprobacillus</taxon>
    </lineage>
</organism>
<dbReference type="GO" id="GO:0006355">
    <property type="term" value="P:regulation of DNA-templated transcription"/>
    <property type="evidence" value="ECO:0007669"/>
    <property type="project" value="InterPro"/>
</dbReference>
<dbReference type="GO" id="GO:0009401">
    <property type="term" value="P:phosphoenolpyruvate-dependent sugar phosphotransferase system"/>
    <property type="evidence" value="ECO:0007669"/>
    <property type="project" value="InterPro"/>
</dbReference>
<evidence type="ECO:0008006" key="9">
    <source>
        <dbReference type="Google" id="ProtNLM"/>
    </source>
</evidence>
<accession>E7GA60</accession>
<dbReference type="GO" id="GO:0005524">
    <property type="term" value="F:ATP binding"/>
    <property type="evidence" value="ECO:0007669"/>
    <property type="project" value="UniProtKB-KW"/>
</dbReference>
<dbReference type="SUPFAM" id="SSF63520">
    <property type="entry name" value="PTS-regulatory domain, PRD"/>
    <property type="match status" value="1"/>
</dbReference>
<dbReference type="InterPro" id="IPR011608">
    <property type="entry name" value="PRD"/>
</dbReference>
<dbReference type="InterPro" id="IPR036662">
    <property type="entry name" value="PTS_EIIA_man-typ_sf"/>
</dbReference>
<dbReference type="eggNOG" id="COG3933">
    <property type="taxonomic scope" value="Bacteria"/>
</dbReference>
<dbReference type="InterPro" id="IPR027417">
    <property type="entry name" value="P-loop_NTPase"/>
</dbReference>